<proteinExistence type="predicted"/>
<feature type="compositionally biased region" description="Basic and acidic residues" evidence="1">
    <location>
        <begin position="52"/>
        <end position="68"/>
    </location>
</feature>
<dbReference type="Proteomes" id="UP000245926">
    <property type="component" value="Chromosome"/>
</dbReference>
<dbReference type="KEGG" id="mets:DK389_05605"/>
<accession>A0A2U8W211</accession>
<reference evidence="3" key="1">
    <citation type="submission" date="2018-05" db="EMBL/GenBank/DDBJ databases">
        <title>Complete Genome Sequence of Methylobacterium sp. 17SD2-17.</title>
        <authorList>
            <person name="Srinivasan S."/>
        </authorList>
    </citation>
    <scope>NUCLEOTIDE SEQUENCE [LARGE SCALE GENOMIC DNA]</scope>
    <source>
        <strain evidence="3">17SD2-17</strain>
    </source>
</reference>
<keyword evidence="3" id="KW-1185">Reference proteome</keyword>
<name>A0A2U8W211_9HYPH</name>
<organism evidence="2 3">
    <name type="scientific">Methylobacterium durans</name>
    <dbReference type="NCBI Taxonomy" id="2202825"/>
    <lineage>
        <taxon>Bacteria</taxon>
        <taxon>Pseudomonadati</taxon>
        <taxon>Pseudomonadota</taxon>
        <taxon>Alphaproteobacteria</taxon>
        <taxon>Hyphomicrobiales</taxon>
        <taxon>Methylobacteriaceae</taxon>
        <taxon>Methylobacterium</taxon>
    </lineage>
</organism>
<feature type="region of interest" description="Disordered" evidence="1">
    <location>
        <begin position="38"/>
        <end position="68"/>
    </location>
</feature>
<sequence>MKRALPVQSRKVLEALTDVPLTASGLAIHAGLPTKGRTEAAAQRWNSNSAGKIDRQKGADPRPFFEAR</sequence>
<dbReference type="RefSeq" id="WP_109887973.1">
    <property type="nucleotide sequence ID" value="NZ_CP029550.1"/>
</dbReference>
<protein>
    <submittedName>
        <fullName evidence="2">Uncharacterized protein</fullName>
    </submittedName>
</protein>
<gene>
    <name evidence="2" type="ORF">DK389_05605</name>
</gene>
<dbReference type="AlphaFoldDB" id="A0A2U8W211"/>
<dbReference type="EMBL" id="CP029550">
    <property type="protein sequence ID" value="AWN40109.1"/>
    <property type="molecule type" value="Genomic_DNA"/>
</dbReference>
<evidence type="ECO:0000313" key="2">
    <source>
        <dbReference type="EMBL" id="AWN40109.1"/>
    </source>
</evidence>
<evidence type="ECO:0000256" key="1">
    <source>
        <dbReference type="SAM" id="MobiDB-lite"/>
    </source>
</evidence>
<evidence type="ECO:0000313" key="3">
    <source>
        <dbReference type="Proteomes" id="UP000245926"/>
    </source>
</evidence>